<name>A0A6G8PVM8_9ACTN</name>
<comment type="pathway">
    <text evidence="1">Porphyrin-containing compound metabolism; siroheme biosynthesis; sirohydrochlorin from precorrin-2: step 1/1.</text>
</comment>
<dbReference type="Gene3D" id="3.30.160.110">
    <property type="entry name" value="Siroheme synthase, domain 2"/>
    <property type="match status" value="1"/>
</dbReference>
<dbReference type="InterPro" id="IPR028281">
    <property type="entry name" value="Sirohaem_synthase_central"/>
</dbReference>
<dbReference type="Proteomes" id="UP000502706">
    <property type="component" value="Chromosome"/>
</dbReference>
<dbReference type="GO" id="GO:0043115">
    <property type="term" value="F:precorrin-2 dehydrogenase activity"/>
    <property type="evidence" value="ECO:0007669"/>
    <property type="project" value="UniProtKB-EC"/>
</dbReference>
<dbReference type="Gene3D" id="3.40.50.720">
    <property type="entry name" value="NAD(P)-binding Rossmann-like Domain"/>
    <property type="match status" value="1"/>
</dbReference>
<keyword evidence="9" id="KW-1185">Reference proteome</keyword>
<evidence type="ECO:0000313" key="8">
    <source>
        <dbReference type="EMBL" id="QIN78260.1"/>
    </source>
</evidence>
<evidence type="ECO:0000256" key="4">
    <source>
        <dbReference type="ARBA" id="ARBA00023027"/>
    </source>
</evidence>
<accession>A0A6G8PVM8</accession>
<keyword evidence="4" id="KW-0520">NAD</keyword>
<dbReference type="GO" id="GO:0004325">
    <property type="term" value="F:ferrochelatase activity"/>
    <property type="evidence" value="ECO:0007669"/>
    <property type="project" value="InterPro"/>
</dbReference>
<dbReference type="Pfam" id="PF14824">
    <property type="entry name" value="Sirohm_synth_M"/>
    <property type="match status" value="1"/>
</dbReference>
<dbReference type="SUPFAM" id="SSF51735">
    <property type="entry name" value="NAD(P)-binding Rossmann-fold domains"/>
    <property type="match status" value="1"/>
</dbReference>
<feature type="domain" description="Siroheme synthase central" evidence="7">
    <location>
        <begin position="118"/>
        <end position="144"/>
    </location>
</feature>
<organism evidence="8 9">
    <name type="scientific">Rubrobacter marinus</name>
    <dbReference type="NCBI Taxonomy" id="2653852"/>
    <lineage>
        <taxon>Bacteria</taxon>
        <taxon>Bacillati</taxon>
        <taxon>Actinomycetota</taxon>
        <taxon>Rubrobacteria</taxon>
        <taxon>Rubrobacterales</taxon>
        <taxon>Rubrobacteraceae</taxon>
        <taxon>Rubrobacter</taxon>
    </lineage>
</organism>
<gene>
    <name evidence="8" type="ORF">GBA65_06765</name>
</gene>
<dbReference type="AlphaFoldDB" id="A0A6G8PVM8"/>
<dbReference type="PANTHER" id="PTHR35330">
    <property type="entry name" value="SIROHEME BIOSYNTHESIS PROTEIN MET8"/>
    <property type="match status" value="1"/>
</dbReference>
<dbReference type="SUPFAM" id="SSF75615">
    <property type="entry name" value="Siroheme synthase middle domains-like"/>
    <property type="match status" value="1"/>
</dbReference>
<dbReference type="EC" id="1.3.1.76" evidence="2"/>
<keyword evidence="5" id="KW-0627">Porphyrin biosynthesis</keyword>
<comment type="catalytic activity">
    <reaction evidence="6">
        <text>precorrin-2 + NAD(+) = sirohydrochlorin + NADH + 2 H(+)</text>
        <dbReference type="Rhea" id="RHEA:15613"/>
        <dbReference type="ChEBI" id="CHEBI:15378"/>
        <dbReference type="ChEBI" id="CHEBI:57540"/>
        <dbReference type="ChEBI" id="CHEBI:57945"/>
        <dbReference type="ChEBI" id="CHEBI:58351"/>
        <dbReference type="ChEBI" id="CHEBI:58827"/>
        <dbReference type="EC" id="1.3.1.76"/>
    </reaction>
</comment>
<dbReference type="UniPathway" id="UPA00262">
    <property type="reaction ID" value="UER00222"/>
</dbReference>
<dbReference type="NCBIfam" id="TIGR01470">
    <property type="entry name" value="cysG_Nterm"/>
    <property type="match status" value="1"/>
</dbReference>
<sequence>MEGAVLYPVFLDLDGKRCVVVGGGEVANRKARKLLQARARVVVVSPEVRPELASMALEVHERPYEPGDLEGAFLVFATTDRREVNAAVAREAQERGIPVNVADNPPEGDFALPSTLRRGHLQVAVSTGGASPTLARRVRKELEDAFGPEWAGIVEELSRARKSGRKAEAEMEEVVEGCLSRLRG</sequence>
<dbReference type="KEGG" id="rmar:GBA65_06765"/>
<dbReference type="InterPro" id="IPR036291">
    <property type="entry name" value="NAD(P)-bd_dom_sf"/>
</dbReference>
<dbReference type="Pfam" id="PF13241">
    <property type="entry name" value="NAD_binding_7"/>
    <property type="match status" value="1"/>
</dbReference>
<dbReference type="EMBL" id="CP045121">
    <property type="protein sequence ID" value="QIN78260.1"/>
    <property type="molecule type" value="Genomic_DNA"/>
</dbReference>
<evidence type="ECO:0000256" key="3">
    <source>
        <dbReference type="ARBA" id="ARBA00023002"/>
    </source>
</evidence>
<dbReference type="InterPro" id="IPR028161">
    <property type="entry name" value="Met8-like"/>
</dbReference>
<reference evidence="8 9" key="1">
    <citation type="submission" date="2019-10" db="EMBL/GenBank/DDBJ databases">
        <title>Rubrobacter sp nov SCSIO 52915 isolated from a deep-sea sediment in the South China Sea.</title>
        <authorList>
            <person name="Chen R.W."/>
        </authorList>
    </citation>
    <scope>NUCLEOTIDE SEQUENCE [LARGE SCALE GENOMIC DNA]</scope>
    <source>
        <strain evidence="8 9">SCSIO 52915</strain>
    </source>
</reference>
<evidence type="ECO:0000313" key="9">
    <source>
        <dbReference type="Proteomes" id="UP000502706"/>
    </source>
</evidence>
<evidence type="ECO:0000259" key="7">
    <source>
        <dbReference type="Pfam" id="PF14824"/>
    </source>
</evidence>
<evidence type="ECO:0000256" key="2">
    <source>
        <dbReference type="ARBA" id="ARBA00012400"/>
    </source>
</evidence>
<dbReference type="InterPro" id="IPR006367">
    <property type="entry name" value="Sirohaem_synthase_N"/>
</dbReference>
<proteinExistence type="predicted"/>
<dbReference type="PANTHER" id="PTHR35330:SF1">
    <property type="entry name" value="SIROHEME BIOSYNTHESIS PROTEIN MET8"/>
    <property type="match status" value="1"/>
</dbReference>
<dbReference type="GO" id="GO:0019354">
    <property type="term" value="P:siroheme biosynthetic process"/>
    <property type="evidence" value="ECO:0007669"/>
    <property type="project" value="UniProtKB-UniPathway"/>
</dbReference>
<keyword evidence="3" id="KW-0560">Oxidoreductase</keyword>
<protein>
    <recommendedName>
        <fullName evidence="2">precorrin-2 dehydrogenase</fullName>
        <ecNumber evidence="2">1.3.1.76</ecNumber>
    </recommendedName>
</protein>
<evidence type="ECO:0000256" key="5">
    <source>
        <dbReference type="ARBA" id="ARBA00023244"/>
    </source>
</evidence>
<evidence type="ECO:0000256" key="6">
    <source>
        <dbReference type="ARBA" id="ARBA00047561"/>
    </source>
</evidence>
<evidence type="ECO:0000256" key="1">
    <source>
        <dbReference type="ARBA" id="ARBA00005010"/>
    </source>
</evidence>